<reference evidence="1 2" key="1">
    <citation type="journal article" date="2023" name="Plants (Basel)">
        <title>Bridging the Gap: Combining Genomics and Transcriptomics Approaches to Understand Stylosanthes scabra, an Orphan Legume from the Brazilian Caatinga.</title>
        <authorList>
            <person name="Ferreira-Neto J.R.C."/>
            <person name="da Silva M.D."/>
            <person name="Binneck E."/>
            <person name="de Melo N.F."/>
            <person name="da Silva R.H."/>
            <person name="de Melo A.L.T.M."/>
            <person name="Pandolfi V."/>
            <person name="Bustamante F.O."/>
            <person name="Brasileiro-Vidal A.C."/>
            <person name="Benko-Iseppon A.M."/>
        </authorList>
    </citation>
    <scope>NUCLEOTIDE SEQUENCE [LARGE SCALE GENOMIC DNA]</scope>
    <source>
        <tissue evidence="1">Leaves</tissue>
    </source>
</reference>
<accession>A0ABU6U8M3</accession>
<gene>
    <name evidence="1" type="ORF">PIB30_015449</name>
</gene>
<sequence length="351" mass="40533">MAAEKNQQYLLLQADSRVCGIDLMKLIKPKKEEEAFDWENQSPLPFDITVDLPLEHMHVLHFDSKIVLIGGCKFFFKYNRHSGPSEHSKKVYELDLEKELVVDVVDDSSSPLPHTVESSFFDFYGILYLRMRMADERIFIFTYDTHNPFKDWTMTEGDDNFTHSFCVEVGDDAQRLFIPPAVRIPDLVDSGEYLALSCEHIGGKNMIYAFLVDQLGVCNFQTLEGCFKRVPPSFIYKELPRLVSFGGKGVVGVMISGSREEKEKRIPVLCVLVLHVNAKRVVQHPTRILRRSVRPPTECEFLDWKVLGMHMYSMEGIHDWCPAFVFPNIQCHQENAQEVPRLGRRKWSKLI</sequence>
<keyword evidence="2" id="KW-1185">Reference proteome</keyword>
<proteinExistence type="predicted"/>
<comment type="caution">
    <text evidence="1">The sequence shown here is derived from an EMBL/GenBank/DDBJ whole genome shotgun (WGS) entry which is preliminary data.</text>
</comment>
<evidence type="ECO:0000313" key="1">
    <source>
        <dbReference type="EMBL" id="MED6156563.1"/>
    </source>
</evidence>
<dbReference type="EMBL" id="JASCZI010120871">
    <property type="protein sequence ID" value="MED6156563.1"/>
    <property type="molecule type" value="Genomic_DNA"/>
</dbReference>
<organism evidence="1 2">
    <name type="scientific">Stylosanthes scabra</name>
    <dbReference type="NCBI Taxonomy" id="79078"/>
    <lineage>
        <taxon>Eukaryota</taxon>
        <taxon>Viridiplantae</taxon>
        <taxon>Streptophyta</taxon>
        <taxon>Embryophyta</taxon>
        <taxon>Tracheophyta</taxon>
        <taxon>Spermatophyta</taxon>
        <taxon>Magnoliopsida</taxon>
        <taxon>eudicotyledons</taxon>
        <taxon>Gunneridae</taxon>
        <taxon>Pentapetalae</taxon>
        <taxon>rosids</taxon>
        <taxon>fabids</taxon>
        <taxon>Fabales</taxon>
        <taxon>Fabaceae</taxon>
        <taxon>Papilionoideae</taxon>
        <taxon>50 kb inversion clade</taxon>
        <taxon>dalbergioids sensu lato</taxon>
        <taxon>Dalbergieae</taxon>
        <taxon>Pterocarpus clade</taxon>
        <taxon>Stylosanthes</taxon>
    </lineage>
</organism>
<name>A0ABU6U8M3_9FABA</name>
<evidence type="ECO:0000313" key="2">
    <source>
        <dbReference type="Proteomes" id="UP001341840"/>
    </source>
</evidence>
<protein>
    <submittedName>
        <fullName evidence="1">Uncharacterized protein</fullName>
    </submittedName>
</protein>
<dbReference type="Proteomes" id="UP001341840">
    <property type="component" value="Unassembled WGS sequence"/>
</dbReference>